<dbReference type="AlphaFoldDB" id="A0A8S9QY38"/>
<protein>
    <submittedName>
        <fullName evidence="1">Uncharacterized protein</fullName>
    </submittedName>
</protein>
<reference evidence="1" key="1">
    <citation type="submission" date="2019-12" db="EMBL/GenBank/DDBJ databases">
        <title>Genome sequencing and annotation of Brassica cretica.</title>
        <authorList>
            <person name="Studholme D.J."/>
            <person name="Sarris P."/>
        </authorList>
    </citation>
    <scope>NUCLEOTIDE SEQUENCE</scope>
    <source>
        <strain evidence="1">PFS-109/04</strain>
        <tissue evidence="1">Leaf</tissue>
    </source>
</reference>
<name>A0A8S9QY38_BRACR</name>
<evidence type="ECO:0000313" key="2">
    <source>
        <dbReference type="Proteomes" id="UP000712600"/>
    </source>
</evidence>
<dbReference type="EMBL" id="QGKX02000996">
    <property type="protein sequence ID" value="KAF3555359.1"/>
    <property type="molecule type" value="Genomic_DNA"/>
</dbReference>
<gene>
    <name evidence="1" type="ORF">F2Q69_00014110</name>
</gene>
<accession>A0A8S9QY38</accession>
<sequence>MKHRSTLNMNRRSMIDDFPEGSINSWENDCYQPSFTIHTAIPSKRKINEMEPDEYDEDYREEEIIEYCGLAMDE</sequence>
<evidence type="ECO:0000313" key="1">
    <source>
        <dbReference type="EMBL" id="KAF3555359.1"/>
    </source>
</evidence>
<proteinExistence type="predicted"/>
<dbReference type="Proteomes" id="UP000712600">
    <property type="component" value="Unassembled WGS sequence"/>
</dbReference>
<comment type="caution">
    <text evidence="1">The sequence shown here is derived from an EMBL/GenBank/DDBJ whole genome shotgun (WGS) entry which is preliminary data.</text>
</comment>
<organism evidence="1 2">
    <name type="scientific">Brassica cretica</name>
    <name type="common">Mustard</name>
    <dbReference type="NCBI Taxonomy" id="69181"/>
    <lineage>
        <taxon>Eukaryota</taxon>
        <taxon>Viridiplantae</taxon>
        <taxon>Streptophyta</taxon>
        <taxon>Embryophyta</taxon>
        <taxon>Tracheophyta</taxon>
        <taxon>Spermatophyta</taxon>
        <taxon>Magnoliopsida</taxon>
        <taxon>eudicotyledons</taxon>
        <taxon>Gunneridae</taxon>
        <taxon>Pentapetalae</taxon>
        <taxon>rosids</taxon>
        <taxon>malvids</taxon>
        <taxon>Brassicales</taxon>
        <taxon>Brassicaceae</taxon>
        <taxon>Brassiceae</taxon>
        <taxon>Brassica</taxon>
    </lineage>
</organism>